<keyword evidence="4" id="KW-1185">Reference proteome</keyword>
<name>A0A1U9NNI2_9BACT</name>
<protein>
    <submittedName>
        <fullName evidence="3">UDP-glucose:undecaprenyl-phosphate glucose-1-phosphate transferase</fullName>
        <ecNumber evidence="3">2.7.8.31</ecNumber>
    </submittedName>
</protein>
<dbReference type="RefSeq" id="WP_146663148.1">
    <property type="nucleotide sequence ID" value="NZ_CP019791.1"/>
</dbReference>
<evidence type="ECO:0000313" key="4">
    <source>
        <dbReference type="Proteomes" id="UP000189674"/>
    </source>
</evidence>
<evidence type="ECO:0000313" key="3">
    <source>
        <dbReference type="EMBL" id="AQT69463.1"/>
    </source>
</evidence>
<comment type="similarity">
    <text evidence="1">Belongs to the bacterial sugar transferase family.</text>
</comment>
<dbReference type="InterPro" id="IPR011004">
    <property type="entry name" value="Trimer_LpxA-like_sf"/>
</dbReference>
<feature type="domain" description="Bacterial sugar transferase" evidence="2">
    <location>
        <begin position="341"/>
        <end position="529"/>
    </location>
</feature>
<keyword evidence="3" id="KW-0808">Transferase</keyword>
<sequence length="554" mass="62659">MLRKITQCTILEDLTAESNPPIGNWLAAHQWRLNALIQIVRQNAACKCSHIFYPASWRISSDDRNLTPYDCTLLLKTLKNEISDHKNILLNHAKNVTRIDPAILRSLIERYSDIDVLAVNVRKDLTRITERAILNEHGNVCGFKRFYNHGALREMQCTDWPDYLLINSNILTDLPDDIDLITDFTRFWKFIIEHNHSRVTVGVPGQIVPLQNSVETVLDMAHSIISSKTRTDHTPIDGMKKVQDPSIRIIGNVLAGPNLSLGKNCVLLGPSIIGKNVHIQDGSLIDSSVIDDNTCVESGSRIRNTFLTHSETKCSAENTSDLQLSEPIQISGALGYPNYPKRCLDALASLGLILVSAPVMLAIAAAIKLESPGPAIFKHRRQGLSGREFQCLKFRTMVTGADQMQQILRSLNEVDGPQFKIENDPRVSRLGRFLRATYLDELPQLFNVLAGHMSLVGPRPSPARENLFCPHWHDARLSVKPGITGLWQVKRNPERTHDFQEWLKYDVEYVNSISFKLDLWIFLQTIKKLTSKLAEPLAVRIFNWKRLNHVPEKT</sequence>
<dbReference type="Pfam" id="PF02397">
    <property type="entry name" value="Bac_transf"/>
    <property type="match status" value="1"/>
</dbReference>
<dbReference type="Proteomes" id="UP000189674">
    <property type="component" value="Chromosome"/>
</dbReference>
<reference evidence="4" key="1">
    <citation type="submission" date="2017-02" db="EMBL/GenBank/DDBJ databases">
        <title>Comparative genomics and description of representatives of a novel lineage of planctomycetes thriving in anoxic sediments.</title>
        <authorList>
            <person name="Spring S."/>
            <person name="Bunk B."/>
            <person name="Sproer C."/>
        </authorList>
    </citation>
    <scope>NUCLEOTIDE SEQUENCE [LARGE SCALE GENOMIC DNA]</scope>
    <source>
        <strain evidence="4">ST-NAGAB-D1</strain>
    </source>
</reference>
<dbReference type="GO" id="GO:0089702">
    <property type="term" value="F:undecaprenyl-phosphate glucose phosphotransferase activity"/>
    <property type="evidence" value="ECO:0007669"/>
    <property type="project" value="UniProtKB-EC"/>
</dbReference>
<gene>
    <name evidence="3" type="primary">gumD</name>
    <name evidence="3" type="ORF">STSP2_02653</name>
</gene>
<evidence type="ECO:0000256" key="1">
    <source>
        <dbReference type="ARBA" id="ARBA00006464"/>
    </source>
</evidence>
<dbReference type="Gene3D" id="2.160.10.10">
    <property type="entry name" value="Hexapeptide repeat proteins"/>
    <property type="match status" value="1"/>
</dbReference>
<organism evidence="3 4">
    <name type="scientific">Anaerohalosphaera lusitana</name>
    <dbReference type="NCBI Taxonomy" id="1936003"/>
    <lineage>
        <taxon>Bacteria</taxon>
        <taxon>Pseudomonadati</taxon>
        <taxon>Planctomycetota</taxon>
        <taxon>Phycisphaerae</taxon>
        <taxon>Sedimentisphaerales</taxon>
        <taxon>Anaerohalosphaeraceae</taxon>
        <taxon>Anaerohalosphaera</taxon>
    </lineage>
</organism>
<proteinExistence type="inferred from homology"/>
<dbReference type="PANTHER" id="PTHR30576">
    <property type="entry name" value="COLANIC BIOSYNTHESIS UDP-GLUCOSE LIPID CARRIER TRANSFERASE"/>
    <property type="match status" value="1"/>
</dbReference>
<accession>A0A1U9NNI2</accession>
<dbReference type="EC" id="2.7.8.31" evidence="3"/>
<dbReference type="AlphaFoldDB" id="A0A1U9NNI2"/>
<dbReference type="SUPFAM" id="SSF51161">
    <property type="entry name" value="Trimeric LpxA-like enzymes"/>
    <property type="match status" value="1"/>
</dbReference>
<dbReference type="STRING" id="1936003.STSP2_02653"/>
<dbReference type="InterPro" id="IPR003362">
    <property type="entry name" value="Bact_transf"/>
</dbReference>
<dbReference type="EMBL" id="CP019791">
    <property type="protein sequence ID" value="AQT69463.1"/>
    <property type="molecule type" value="Genomic_DNA"/>
</dbReference>
<dbReference type="PANTHER" id="PTHR30576:SF10">
    <property type="entry name" value="SLL5057 PROTEIN"/>
    <property type="match status" value="1"/>
</dbReference>
<dbReference type="KEGG" id="alus:STSP2_02653"/>
<dbReference type="OrthoDB" id="9766874at2"/>
<evidence type="ECO:0000259" key="2">
    <source>
        <dbReference type="Pfam" id="PF02397"/>
    </source>
</evidence>